<reference evidence="1" key="1">
    <citation type="submission" date="2015-04" db="UniProtKB">
        <authorList>
            <consortium name="EnsemblPlants"/>
        </authorList>
    </citation>
    <scope>IDENTIFICATION</scope>
</reference>
<accession>A0A0E0EA82</accession>
<dbReference type="Proteomes" id="UP000008021">
    <property type="component" value="Chromosome 7"/>
</dbReference>
<sequence length="60" mass="7191">MLKVMTFRVGVRLSKKWLSNQRRLLRLREKLLQMLDLKFHATTILWIIITTIHNALISCQ</sequence>
<dbReference type="HOGENOM" id="CLU_2945673_0_0_1"/>
<organism evidence="1">
    <name type="scientific">Oryza meridionalis</name>
    <dbReference type="NCBI Taxonomy" id="40149"/>
    <lineage>
        <taxon>Eukaryota</taxon>
        <taxon>Viridiplantae</taxon>
        <taxon>Streptophyta</taxon>
        <taxon>Embryophyta</taxon>
        <taxon>Tracheophyta</taxon>
        <taxon>Spermatophyta</taxon>
        <taxon>Magnoliopsida</taxon>
        <taxon>Liliopsida</taxon>
        <taxon>Poales</taxon>
        <taxon>Poaceae</taxon>
        <taxon>BOP clade</taxon>
        <taxon>Oryzoideae</taxon>
        <taxon>Oryzeae</taxon>
        <taxon>Oryzinae</taxon>
        <taxon>Oryza</taxon>
    </lineage>
</organism>
<name>A0A0E0EA82_9ORYZ</name>
<proteinExistence type="predicted"/>
<dbReference type="EnsemblPlants" id="OMERI07G08910.1">
    <property type="protein sequence ID" value="OMERI07G08910.1"/>
    <property type="gene ID" value="OMERI07G08910"/>
</dbReference>
<reference evidence="1" key="2">
    <citation type="submission" date="2018-05" db="EMBL/GenBank/DDBJ databases">
        <title>OmerRS3 (Oryza meridionalis Reference Sequence Version 3).</title>
        <authorList>
            <person name="Zhang J."/>
            <person name="Kudrna D."/>
            <person name="Lee S."/>
            <person name="Talag J."/>
            <person name="Welchert J."/>
            <person name="Wing R.A."/>
        </authorList>
    </citation>
    <scope>NUCLEOTIDE SEQUENCE [LARGE SCALE GENOMIC DNA]</scope>
    <source>
        <strain evidence="1">cv. OR44</strain>
    </source>
</reference>
<dbReference type="AlphaFoldDB" id="A0A0E0EA82"/>
<protein>
    <submittedName>
        <fullName evidence="1">Uncharacterized protein</fullName>
    </submittedName>
</protein>
<evidence type="ECO:0000313" key="2">
    <source>
        <dbReference type="Proteomes" id="UP000008021"/>
    </source>
</evidence>
<dbReference type="Gramene" id="OMERI07G08910.1">
    <property type="protein sequence ID" value="OMERI07G08910.1"/>
    <property type="gene ID" value="OMERI07G08910"/>
</dbReference>
<keyword evidence="2" id="KW-1185">Reference proteome</keyword>
<evidence type="ECO:0000313" key="1">
    <source>
        <dbReference type="EnsemblPlants" id="OMERI07G08910.1"/>
    </source>
</evidence>